<evidence type="ECO:0000256" key="3">
    <source>
        <dbReference type="ARBA" id="ARBA00022679"/>
    </source>
</evidence>
<comment type="similarity">
    <text evidence="7">Belongs to the DNA polymerase HolA subunit family.</text>
</comment>
<comment type="catalytic activity">
    <reaction evidence="8">
        <text>DNA(n) + a 2'-deoxyribonucleoside 5'-triphosphate = DNA(n+1) + diphosphate</text>
        <dbReference type="Rhea" id="RHEA:22508"/>
        <dbReference type="Rhea" id="RHEA-COMP:17339"/>
        <dbReference type="Rhea" id="RHEA-COMP:17340"/>
        <dbReference type="ChEBI" id="CHEBI:33019"/>
        <dbReference type="ChEBI" id="CHEBI:61560"/>
        <dbReference type="ChEBI" id="CHEBI:173112"/>
        <dbReference type="EC" id="2.7.7.7"/>
    </reaction>
</comment>
<keyword evidence="5" id="KW-0235">DNA replication</keyword>
<dbReference type="GO" id="GO:0006261">
    <property type="term" value="P:DNA-templated DNA replication"/>
    <property type="evidence" value="ECO:0007669"/>
    <property type="project" value="TreeGrafter"/>
</dbReference>
<gene>
    <name evidence="11" type="ORF">VN24_19120</name>
</gene>
<evidence type="ECO:0000256" key="1">
    <source>
        <dbReference type="ARBA" id="ARBA00012417"/>
    </source>
</evidence>
<dbReference type="Gene3D" id="1.20.272.10">
    <property type="match status" value="1"/>
</dbReference>
<dbReference type="PANTHER" id="PTHR34388:SF1">
    <property type="entry name" value="DNA POLYMERASE III SUBUNIT DELTA"/>
    <property type="match status" value="1"/>
</dbReference>
<dbReference type="HOGENOM" id="CLU_044694_4_0_9"/>
<evidence type="ECO:0000313" key="11">
    <source>
        <dbReference type="EMBL" id="AJY76286.1"/>
    </source>
</evidence>
<dbReference type="NCBIfam" id="TIGR01128">
    <property type="entry name" value="holA"/>
    <property type="match status" value="1"/>
</dbReference>
<dbReference type="InterPro" id="IPR010372">
    <property type="entry name" value="DNA_pol3_delta_N"/>
</dbReference>
<name>A0A0D5NM04_9BACL</name>
<dbReference type="EMBL" id="CP011058">
    <property type="protein sequence ID" value="AJY76286.1"/>
    <property type="molecule type" value="Genomic_DNA"/>
</dbReference>
<dbReference type="PATRIC" id="fig|1126833.4.peg.4209"/>
<dbReference type="EC" id="2.7.7.7" evidence="1"/>
<evidence type="ECO:0000256" key="6">
    <source>
        <dbReference type="ARBA" id="ARBA00022932"/>
    </source>
</evidence>
<protein>
    <recommendedName>
        <fullName evidence="2">DNA polymerase III subunit delta</fullName>
        <ecNumber evidence="1">2.7.7.7</ecNumber>
    </recommendedName>
</protein>
<evidence type="ECO:0000259" key="10">
    <source>
        <dbReference type="Pfam" id="PF21694"/>
    </source>
</evidence>
<dbReference type="SUPFAM" id="SSF52540">
    <property type="entry name" value="P-loop containing nucleoside triphosphate hydrolases"/>
    <property type="match status" value="1"/>
</dbReference>
<dbReference type="GO" id="GO:0003677">
    <property type="term" value="F:DNA binding"/>
    <property type="evidence" value="ECO:0007669"/>
    <property type="project" value="InterPro"/>
</dbReference>
<evidence type="ECO:0000256" key="7">
    <source>
        <dbReference type="ARBA" id="ARBA00034754"/>
    </source>
</evidence>
<organism evidence="11 12">
    <name type="scientific">Paenibacillus beijingensis</name>
    <dbReference type="NCBI Taxonomy" id="1126833"/>
    <lineage>
        <taxon>Bacteria</taxon>
        <taxon>Bacillati</taxon>
        <taxon>Bacillota</taxon>
        <taxon>Bacilli</taxon>
        <taxon>Bacillales</taxon>
        <taxon>Paenibacillaceae</taxon>
        <taxon>Paenibacillus</taxon>
    </lineage>
</organism>
<proteinExistence type="inferred from homology"/>
<keyword evidence="3" id="KW-0808">Transferase</keyword>
<dbReference type="SUPFAM" id="SSF48019">
    <property type="entry name" value="post-AAA+ oligomerization domain-like"/>
    <property type="match status" value="1"/>
</dbReference>
<evidence type="ECO:0000256" key="4">
    <source>
        <dbReference type="ARBA" id="ARBA00022695"/>
    </source>
</evidence>
<evidence type="ECO:0000259" key="9">
    <source>
        <dbReference type="Pfam" id="PF06144"/>
    </source>
</evidence>
<reference evidence="11 12" key="1">
    <citation type="journal article" date="2015" name="J. Biotechnol.">
        <title>Complete genome sequence of Paenibacillus beijingensis 7188(T) (=DSM 24997(T)), a novel rhizobacterium from jujube garden soil.</title>
        <authorList>
            <person name="Kwak Y."/>
            <person name="Shin J.H."/>
        </authorList>
    </citation>
    <scope>NUCLEOTIDE SEQUENCE [LARGE SCALE GENOMIC DNA]</scope>
    <source>
        <strain evidence="11 12">DSM 24997</strain>
    </source>
</reference>
<dbReference type="AlphaFoldDB" id="A0A0D5NM04"/>
<dbReference type="GO" id="GO:0003887">
    <property type="term" value="F:DNA-directed DNA polymerase activity"/>
    <property type="evidence" value="ECO:0007669"/>
    <property type="project" value="UniProtKB-KW"/>
</dbReference>
<dbReference type="InterPro" id="IPR027417">
    <property type="entry name" value="P-loop_NTPase"/>
</dbReference>
<evidence type="ECO:0000256" key="2">
    <source>
        <dbReference type="ARBA" id="ARBA00017703"/>
    </source>
</evidence>
<evidence type="ECO:0000313" key="12">
    <source>
        <dbReference type="Proteomes" id="UP000032633"/>
    </source>
</evidence>
<evidence type="ECO:0000256" key="8">
    <source>
        <dbReference type="ARBA" id="ARBA00049244"/>
    </source>
</evidence>
<dbReference type="Pfam" id="PF06144">
    <property type="entry name" value="DNA_pol3_delta"/>
    <property type="match status" value="1"/>
</dbReference>
<accession>A0A0D5NM04</accession>
<dbReference type="STRING" id="1126833.VN24_19120"/>
<dbReference type="KEGG" id="pbj:VN24_19120"/>
<dbReference type="GO" id="GO:0009360">
    <property type="term" value="C:DNA polymerase III complex"/>
    <property type="evidence" value="ECO:0007669"/>
    <property type="project" value="InterPro"/>
</dbReference>
<keyword evidence="4" id="KW-0548">Nucleotidyltransferase</keyword>
<dbReference type="OrthoDB" id="9775929at2"/>
<keyword evidence="12" id="KW-1185">Reference proteome</keyword>
<feature type="domain" description="DNA polymerase III delta subunit-like C-terminal" evidence="10">
    <location>
        <begin position="218"/>
        <end position="337"/>
    </location>
</feature>
<keyword evidence="6" id="KW-0239">DNA-directed DNA polymerase</keyword>
<evidence type="ECO:0000256" key="5">
    <source>
        <dbReference type="ARBA" id="ARBA00022705"/>
    </source>
</evidence>
<dbReference type="Gene3D" id="1.10.8.60">
    <property type="match status" value="1"/>
</dbReference>
<dbReference type="Gene3D" id="3.40.50.300">
    <property type="entry name" value="P-loop containing nucleotide triphosphate hydrolases"/>
    <property type="match status" value="1"/>
</dbReference>
<dbReference type="InterPro" id="IPR008921">
    <property type="entry name" value="DNA_pol3_clamp-load_cplx_C"/>
</dbReference>
<dbReference type="Pfam" id="PF21694">
    <property type="entry name" value="DNA_pol3_delta_C"/>
    <property type="match status" value="1"/>
</dbReference>
<dbReference type="InterPro" id="IPR005790">
    <property type="entry name" value="DNA_polIII_delta"/>
</dbReference>
<dbReference type="InterPro" id="IPR048466">
    <property type="entry name" value="DNA_pol3_delta-like_C"/>
</dbReference>
<dbReference type="Proteomes" id="UP000032633">
    <property type="component" value="Chromosome"/>
</dbReference>
<dbReference type="RefSeq" id="WP_045671714.1">
    <property type="nucleotide sequence ID" value="NZ_CP011058.1"/>
</dbReference>
<sequence>MEAKDALKELKNGRISPVYALYGKDRYRMKQFAELLADKLLDKDERELGIVKFDTSETPLEEIVGEAETLPFFVSRKLVLVRDGSVLASSGKENGKIEHRTESFLSYMEQPSETSVIVFLVQAEKLDERRKIVKLLKERNLLVPFPELTETELMGWLQRRAREHNRTMTIEAAQLLISRTGTGMQALSQEADKLCLFAGEGGTIGEEEVARLTASTVEEDVFALIDAMAELRMERTLALYRELLLRREEPIRIAALVARQLRIMLQIKELEQHRYSPQQMAGQLGLHPYAVKLAAAKARRFDTATLGRRLSELADLDYRMKTGQVEKTLGLELFFLSMGEKSGAGSPQAGTGIR</sequence>
<reference evidence="12" key="2">
    <citation type="submission" date="2015-03" db="EMBL/GenBank/DDBJ databases">
        <title>Genome sequence of Paenibacillus beijingensis strain DSM 24997T.</title>
        <authorList>
            <person name="Kwak Y."/>
            <person name="Shin J.-H."/>
        </authorList>
    </citation>
    <scope>NUCLEOTIDE SEQUENCE [LARGE SCALE GENOMIC DNA]</scope>
    <source>
        <strain evidence="12">DSM 24997</strain>
    </source>
</reference>
<feature type="domain" description="DNA polymerase III delta N-terminal" evidence="9">
    <location>
        <begin position="19"/>
        <end position="143"/>
    </location>
</feature>
<dbReference type="PANTHER" id="PTHR34388">
    <property type="entry name" value="DNA POLYMERASE III SUBUNIT DELTA"/>
    <property type="match status" value="1"/>
</dbReference>